<proteinExistence type="predicted"/>
<protein>
    <submittedName>
        <fullName evidence="2">Uncharacterized protein</fullName>
    </submittedName>
</protein>
<dbReference type="Proteomes" id="UP000479190">
    <property type="component" value="Unassembled WGS sequence"/>
</dbReference>
<keyword evidence="3" id="KW-1185">Reference proteome</keyword>
<evidence type="ECO:0000313" key="2">
    <source>
        <dbReference type="EMBL" id="CAB0045038.1"/>
    </source>
</evidence>
<accession>A0A6H5J8T8</accession>
<dbReference type="AlphaFoldDB" id="A0A6H5J8T8"/>
<name>A0A6H5J8T8_9HYME</name>
<gene>
    <name evidence="2" type="ORF">TBRA_LOCUS16595</name>
</gene>
<feature type="non-terminal residue" evidence="2">
    <location>
        <position position="252"/>
    </location>
</feature>
<feature type="compositionally biased region" description="Basic and acidic residues" evidence="1">
    <location>
        <begin position="235"/>
        <end position="252"/>
    </location>
</feature>
<evidence type="ECO:0000313" key="3">
    <source>
        <dbReference type="Proteomes" id="UP000479190"/>
    </source>
</evidence>
<organism evidence="2 3">
    <name type="scientific">Trichogramma brassicae</name>
    <dbReference type="NCBI Taxonomy" id="86971"/>
    <lineage>
        <taxon>Eukaryota</taxon>
        <taxon>Metazoa</taxon>
        <taxon>Ecdysozoa</taxon>
        <taxon>Arthropoda</taxon>
        <taxon>Hexapoda</taxon>
        <taxon>Insecta</taxon>
        <taxon>Pterygota</taxon>
        <taxon>Neoptera</taxon>
        <taxon>Endopterygota</taxon>
        <taxon>Hymenoptera</taxon>
        <taxon>Apocrita</taxon>
        <taxon>Proctotrupomorpha</taxon>
        <taxon>Chalcidoidea</taxon>
        <taxon>Trichogrammatidae</taxon>
        <taxon>Trichogramma</taxon>
    </lineage>
</organism>
<evidence type="ECO:0000256" key="1">
    <source>
        <dbReference type="SAM" id="MobiDB-lite"/>
    </source>
</evidence>
<sequence length="252" mass="28381">MDENNFKSVSYIMGKRAFQILITQADGDDATYHAPGSLRVSLRRFGLNRCLEAHDPGLIVRKSVKHTSNRAYSDSSSNSSIAWHDWVLDSERESRRNSPEMVLMKQLSCLDSITHIAVLHAHASNKLSGEEMKCACLGNFSASKKTSARHKRQKIKESYTGRIVQRAGNADQSRYLVDIDIDFLWARSMLTLRCCSLIYLLILPVSTGKLPPCETLKGSRRTIRCAIPPQRGRKPHIDAPHYERGDEHEASS</sequence>
<reference evidence="2 3" key="1">
    <citation type="submission" date="2020-02" db="EMBL/GenBank/DDBJ databases">
        <authorList>
            <person name="Ferguson B K."/>
        </authorList>
    </citation>
    <scope>NUCLEOTIDE SEQUENCE [LARGE SCALE GENOMIC DNA]</scope>
</reference>
<feature type="region of interest" description="Disordered" evidence="1">
    <location>
        <begin position="228"/>
        <end position="252"/>
    </location>
</feature>
<dbReference type="EMBL" id="CADCXV010001516">
    <property type="protein sequence ID" value="CAB0045038.1"/>
    <property type="molecule type" value="Genomic_DNA"/>
</dbReference>